<keyword evidence="7" id="KW-0539">Nucleus</keyword>
<keyword evidence="12" id="KW-1185">Reference proteome</keyword>
<comment type="caution">
    <text evidence="11">The sequence shown here is derived from an EMBL/GenBank/DDBJ whole genome shotgun (WGS) entry which is preliminary data.</text>
</comment>
<evidence type="ECO:0000259" key="8">
    <source>
        <dbReference type="Pfam" id="PF07887"/>
    </source>
</evidence>
<reference evidence="11" key="1">
    <citation type="journal article" date="2022" name="Front. Genet.">
        <title>Chromosome-Scale Assembly of the Dendrobium nobile Genome Provides Insights Into the Molecular Mechanism of the Biosynthesis of the Medicinal Active Ingredient of Dendrobium.</title>
        <authorList>
            <person name="Xu Q."/>
            <person name="Niu S.-C."/>
            <person name="Li K.-L."/>
            <person name="Zheng P.-J."/>
            <person name="Zhang X.-J."/>
            <person name="Jia Y."/>
            <person name="Liu Y."/>
            <person name="Niu Y.-X."/>
            <person name="Yu L.-H."/>
            <person name="Chen D.-F."/>
            <person name="Zhang G.-Q."/>
        </authorList>
    </citation>
    <scope>NUCLEOTIDE SEQUENCE</scope>
    <source>
        <tissue evidence="11">Leaf</tissue>
    </source>
</reference>
<dbReference type="AlphaFoldDB" id="A0A8T3BMC2"/>
<evidence type="ECO:0000256" key="5">
    <source>
        <dbReference type="ARBA" id="ARBA00023159"/>
    </source>
</evidence>
<feature type="domain" description="Calmodulin binding protein C-terminal" evidence="10">
    <location>
        <begin position="317"/>
        <end position="376"/>
    </location>
</feature>
<dbReference type="PANTHER" id="PTHR31713">
    <property type="entry name" value="OS02G0177800 PROTEIN"/>
    <property type="match status" value="1"/>
</dbReference>
<sequence>MAAKRLPEEADKESDIREGKRIRSLPSFTMVIRQAMAANCLQNLCLALEPVVRRVVQEEVERGLVRRACLLQRSPQMLIEEAKPSCGLQLIFKKQPSLSIFTENRIEDDDGCPLEILLVDTATGKKPITSLSSSIKVELVVLDGDFSCDDSDNWSTVDFNRKIVKEREGRRPLLTGDIALTLKNGEASIDELKFTDNSSWIRSRHFRIGARVSSGSLKGFDIREAATSRLFVKDHRGEAYKKNYPPALGDEVWRLEKIGKDGAFHKKLMAKNIKTVQDFLKLSVIDSPQLRTILGMSCDRNWEAAIKHAKTCPLGDKLYIHQCPPYSIVLSPICEVVNIIVDGVSWTFQELSMQMRATVQELVLEAYNCWDRLEEISLTPQVEPVASEPPYQIEGFLEVDLIPNYVQMEPYNWPPAE</sequence>
<organism evidence="11 12">
    <name type="scientific">Dendrobium nobile</name>
    <name type="common">Orchid</name>
    <dbReference type="NCBI Taxonomy" id="94219"/>
    <lineage>
        <taxon>Eukaryota</taxon>
        <taxon>Viridiplantae</taxon>
        <taxon>Streptophyta</taxon>
        <taxon>Embryophyta</taxon>
        <taxon>Tracheophyta</taxon>
        <taxon>Spermatophyta</taxon>
        <taxon>Magnoliopsida</taxon>
        <taxon>Liliopsida</taxon>
        <taxon>Asparagales</taxon>
        <taxon>Orchidaceae</taxon>
        <taxon>Epidendroideae</taxon>
        <taxon>Malaxideae</taxon>
        <taxon>Dendrobiinae</taxon>
        <taxon>Dendrobium</taxon>
    </lineage>
</organism>
<keyword evidence="3" id="KW-0805">Transcription regulation</keyword>
<evidence type="ECO:0000256" key="4">
    <source>
        <dbReference type="ARBA" id="ARBA00023125"/>
    </source>
</evidence>
<evidence type="ECO:0000256" key="7">
    <source>
        <dbReference type="ARBA" id="ARBA00023242"/>
    </source>
</evidence>
<keyword evidence="6" id="KW-0804">Transcription</keyword>
<evidence type="ECO:0000256" key="6">
    <source>
        <dbReference type="ARBA" id="ARBA00023163"/>
    </source>
</evidence>
<accession>A0A8T3BMC2</accession>
<comment type="subcellular location">
    <subcellularLocation>
        <location evidence="1">Nucleus</location>
    </subcellularLocation>
</comment>
<evidence type="ECO:0000313" key="12">
    <source>
        <dbReference type="Proteomes" id="UP000829196"/>
    </source>
</evidence>
<dbReference type="GO" id="GO:0005516">
    <property type="term" value="F:calmodulin binding"/>
    <property type="evidence" value="ECO:0007669"/>
    <property type="project" value="InterPro"/>
</dbReference>
<gene>
    <name evidence="11" type="ORF">KFK09_008294</name>
</gene>
<dbReference type="InterPro" id="IPR046830">
    <property type="entry name" value="Calmod_bind_M"/>
</dbReference>
<protein>
    <submittedName>
        <fullName evidence="11">Uncharacterized protein</fullName>
    </submittedName>
</protein>
<evidence type="ECO:0000256" key="1">
    <source>
        <dbReference type="ARBA" id="ARBA00004123"/>
    </source>
</evidence>
<feature type="domain" description="Calmodulin binding protein-like N-terminal" evidence="8">
    <location>
        <begin position="88"/>
        <end position="235"/>
    </location>
</feature>
<keyword evidence="5" id="KW-0010">Activator</keyword>
<dbReference type="Pfam" id="PF20452">
    <property type="entry name" value="Calmod_bind_C"/>
    <property type="match status" value="1"/>
</dbReference>
<dbReference type="OrthoDB" id="757051at2759"/>
<evidence type="ECO:0000313" key="11">
    <source>
        <dbReference type="EMBL" id="KAI0515629.1"/>
    </source>
</evidence>
<dbReference type="Pfam" id="PF20451">
    <property type="entry name" value="Calmod_bind_M"/>
    <property type="match status" value="1"/>
</dbReference>
<keyword evidence="4" id="KW-0238">DNA-binding</keyword>
<dbReference type="GO" id="GO:0043565">
    <property type="term" value="F:sequence-specific DNA binding"/>
    <property type="evidence" value="ECO:0007669"/>
    <property type="project" value="TreeGrafter"/>
</dbReference>
<evidence type="ECO:0000256" key="2">
    <source>
        <dbReference type="ARBA" id="ARBA00007214"/>
    </source>
</evidence>
<proteinExistence type="inferred from homology"/>
<dbReference type="Pfam" id="PF07887">
    <property type="entry name" value="Calmodulin_bind"/>
    <property type="match status" value="1"/>
</dbReference>
<evidence type="ECO:0000256" key="3">
    <source>
        <dbReference type="ARBA" id="ARBA00023015"/>
    </source>
</evidence>
<dbReference type="Proteomes" id="UP000829196">
    <property type="component" value="Unassembled WGS sequence"/>
</dbReference>
<comment type="similarity">
    <text evidence="2">Belongs to the plant ACBP60 protein family.</text>
</comment>
<dbReference type="GO" id="GO:0003700">
    <property type="term" value="F:DNA-binding transcription factor activity"/>
    <property type="evidence" value="ECO:0007669"/>
    <property type="project" value="TreeGrafter"/>
</dbReference>
<feature type="domain" description="Calmodulin binding protein central" evidence="9">
    <location>
        <begin position="248"/>
        <end position="312"/>
    </location>
</feature>
<dbReference type="InterPro" id="IPR046829">
    <property type="entry name" value="Calmod_bind_C"/>
</dbReference>
<dbReference type="GO" id="GO:0005634">
    <property type="term" value="C:nucleus"/>
    <property type="evidence" value="ECO:0007669"/>
    <property type="project" value="UniProtKB-SubCell"/>
</dbReference>
<evidence type="ECO:0000259" key="10">
    <source>
        <dbReference type="Pfam" id="PF20452"/>
    </source>
</evidence>
<evidence type="ECO:0000259" key="9">
    <source>
        <dbReference type="Pfam" id="PF20451"/>
    </source>
</evidence>
<dbReference type="InterPro" id="IPR046831">
    <property type="entry name" value="Calmodulin_bind_N"/>
</dbReference>
<dbReference type="EMBL" id="JAGYWB010000007">
    <property type="protein sequence ID" value="KAI0515629.1"/>
    <property type="molecule type" value="Genomic_DNA"/>
</dbReference>
<dbReference type="PANTHER" id="PTHR31713:SF42">
    <property type="entry name" value="PROTEIN SAR DEFICIENT 1"/>
    <property type="match status" value="1"/>
</dbReference>
<name>A0A8T3BMC2_DENNO</name>
<dbReference type="GO" id="GO:0080142">
    <property type="term" value="P:regulation of salicylic acid biosynthetic process"/>
    <property type="evidence" value="ECO:0007669"/>
    <property type="project" value="TreeGrafter"/>
</dbReference>
<dbReference type="InterPro" id="IPR012416">
    <property type="entry name" value="CBP60"/>
</dbReference>